<name>A0A4Y2QHX9_ARAVE</name>
<dbReference type="AlphaFoldDB" id="A0A4Y2QHX9"/>
<evidence type="ECO:0000313" key="1">
    <source>
        <dbReference type="EMBL" id="GBN62912.1"/>
    </source>
</evidence>
<gene>
    <name evidence="1" type="ORF">AVEN_213280_1</name>
</gene>
<accession>A0A4Y2QHX9</accession>
<comment type="caution">
    <text evidence="1">The sequence shown here is derived from an EMBL/GenBank/DDBJ whole genome shotgun (WGS) entry which is preliminary data.</text>
</comment>
<proteinExistence type="predicted"/>
<organism evidence="1 2">
    <name type="scientific">Araneus ventricosus</name>
    <name type="common">Orbweaver spider</name>
    <name type="synonym">Epeira ventricosa</name>
    <dbReference type="NCBI Taxonomy" id="182803"/>
    <lineage>
        <taxon>Eukaryota</taxon>
        <taxon>Metazoa</taxon>
        <taxon>Ecdysozoa</taxon>
        <taxon>Arthropoda</taxon>
        <taxon>Chelicerata</taxon>
        <taxon>Arachnida</taxon>
        <taxon>Araneae</taxon>
        <taxon>Araneomorphae</taxon>
        <taxon>Entelegynae</taxon>
        <taxon>Araneoidea</taxon>
        <taxon>Araneidae</taxon>
        <taxon>Araneus</taxon>
    </lineage>
</organism>
<sequence>MPRNIAHFPQSSPSLFSILEAPNSPEFLFILLSLQLPPSVVLMLDMNLDTGDHPTLGSRHQFAPAPRLGKPEQTLLRKSAEYQLCDYS</sequence>
<dbReference type="EMBL" id="BGPR01013936">
    <property type="protein sequence ID" value="GBN62912.1"/>
    <property type="molecule type" value="Genomic_DNA"/>
</dbReference>
<reference evidence="1 2" key="1">
    <citation type="journal article" date="2019" name="Sci. Rep.">
        <title>Orb-weaving spider Araneus ventricosus genome elucidates the spidroin gene catalogue.</title>
        <authorList>
            <person name="Kono N."/>
            <person name="Nakamura H."/>
            <person name="Ohtoshi R."/>
            <person name="Moran D.A.P."/>
            <person name="Shinohara A."/>
            <person name="Yoshida Y."/>
            <person name="Fujiwara M."/>
            <person name="Mori M."/>
            <person name="Tomita M."/>
            <person name="Arakawa K."/>
        </authorList>
    </citation>
    <scope>NUCLEOTIDE SEQUENCE [LARGE SCALE GENOMIC DNA]</scope>
</reference>
<evidence type="ECO:0000313" key="2">
    <source>
        <dbReference type="Proteomes" id="UP000499080"/>
    </source>
</evidence>
<protein>
    <submittedName>
        <fullName evidence="1">Uncharacterized protein</fullName>
    </submittedName>
</protein>
<dbReference type="Proteomes" id="UP000499080">
    <property type="component" value="Unassembled WGS sequence"/>
</dbReference>
<keyword evidence="2" id="KW-1185">Reference proteome</keyword>